<organism evidence="1 2">
    <name type="scientific">Evansella alkalicola</name>
    <dbReference type="NCBI Taxonomy" id="745819"/>
    <lineage>
        <taxon>Bacteria</taxon>
        <taxon>Bacillati</taxon>
        <taxon>Bacillota</taxon>
        <taxon>Bacilli</taxon>
        <taxon>Bacillales</taxon>
        <taxon>Bacillaceae</taxon>
        <taxon>Evansella</taxon>
    </lineage>
</organism>
<dbReference type="InterPro" id="IPR012341">
    <property type="entry name" value="6hp_glycosidase-like_sf"/>
</dbReference>
<reference evidence="1 2" key="1">
    <citation type="submission" date="2021-06" db="EMBL/GenBank/DDBJ databases">
        <title>Bacillus sp. RD4P76, an endophyte from a halophyte.</title>
        <authorList>
            <person name="Sun J.-Q."/>
        </authorList>
    </citation>
    <scope>NUCLEOTIDE SEQUENCE [LARGE SCALE GENOMIC DNA]</scope>
    <source>
        <strain evidence="1 2">JCM 17098</strain>
    </source>
</reference>
<dbReference type="EMBL" id="JAHQCR010000082">
    <property type="protein sequence ID" value="MBU9723569.1"/>
    <property type="molecule type" value="Genomic_DNA"/>
</dbReference>
<dbReference type="Gene3D" id="1.50.10.10">
    <property type="match status" value="1"/>
</dbReference>
<dbReference type="InterPro" id="IPR008928">
    <property type="entry name" value="6-hairpin_glycosidase_sf"/>
</dbReference>
<dbReference type="GO" id="GO:0016787">
    <property type="term" value="F:hydrolase activity"/>
    <property type="evidence" value="ECO:0007669"/>
    <property type="project" value="UniProtKB-KW"/>
</dbReference>
<keyword evidence="1" id="KW-0378">Hydrolase</keyword>
<protein>
    <submittedName>
        <fullName evidence="1">Glycoside hydrolase family 65</fullName>
    </submittedName>
</protein>
<dbReference type="Proteomes" id="UP000790580">
    <property type="component" value="Unassembled WGS sequence"/>
</dbReference>
<gene>
    <name evidence="1" type="ORF">KS407_19310</name>
</gene>
<evidence type="ECO:0000313" key="1">
    <source>
        <dbReference type="EMBL" id="MBU9723569.1"/>
    </source>
</evidence>
<evidence type="ECO:0000313" key="2">
    <source>
        <dbReference type="Proteomes" id="UP000790580"/>
    </source>
</evidence>
<proteinExistence type="predicted"/>
<dbReference type="SUPFAM" id="SSF48208">
    <property type="entry name" value="Six-hairpin glycosidases"/>
    <property type="match status" value="1"/>
</dbReference>
<comment type="caution">
    <text evidence="1">The sequence shown here is derived from an EMBL/GenBank/DDBJ whole genome shotgun (WGS) entry which is preliminary data.</text>
</comment>
<name>A0ABS6K0W2_9BACI</name>
<accession>A0ABS6K0W2</accession>
<keyword evidence="2" id="KW-1185">Reference proteome</keyword>
<sequence length="686" mass="78239">MDRKSLVTRHNPKITKVEPYSPLSIGNGEFAFSADITGLQSFPESYHVPLGTQSHWGWHSSIEPDHYSFKDIRHEELDTYGRKVAYPLYPEDKKEAYHWLRQNPHRLHLGQLSFILIKENGERAEVTDLQQTEQELNLWNGCLYSEFELEGVPVQVITAVHGENDQVGVKVISPLTEDGRLQVTLKFPAPDMFAEEWDECVHLDWGNPDRHETKVVEQSEGKVVLQRTLDKEGYEVSWTWSHGTISNPAPHEYLLIPPRNSEITEFTFTVAFGKNTVDLTDVEELFRSSHKYWEGFWISGGAIDLSGSEDPRADELERRVVLSQFLTAIHSAGSLPPQETGLMYNSWFGKFHLEMHWWHGAHFPLWGRSHLLEKSLHWYNEILPLAKSLAESQGYEGARWPKQVGPDGKQSPSMISPVLIWQQPHPIALAELCYQAQPVERTLDKWKDLVFETAQFMSSFAVWDSETQRYVLGPPLIPAQENHKPEESLNPTFELEYWKHGLELAMKWAERTGVEAPSKWRKVAEGMAKPTHKDGVYLAHESCPETFTKYNHDHPSMVGALGILPGALIDKGIMLETLKQVKEEWQWDTAWGWDFPMCAMTAARLGEPQLAVDFLLMEAKKNTYLPNGHNFQRDGLTAYLPGNGGLLTAVAMMACAWQGADIEDAPDVPGFPKEWNVTYEGLYPFL</sequence>